<dbReference type="Proteomes" id="UP001382935">
    <property type="component" value="Chromosome"/>
</dbReference>
<keyword evidence="1" id="KW-0902">Two-component regulatory system</keyword>
<evidence type="ECO:0000313" key="6">
    <source>
        <dbReference type="Proteomes" id="UP001382935"/>
    </source>
</evidence>
<dbReference type="PROSITE" id="PS50894">
    <property type="entry name" value="HPT"/>
    <property type="match status" value="1"/>
</dbReference>
<organism evidence="5 6">
    <name type="scientific">Sphingomonas kaistensis</name>
    <dbReference type="NCBI Taxonomy" id="298708"/>
    <lineage>
        <taxon>Bacteria</taxon>
        <taxon>Pseudomonadati</taxon>
        <taxon>Pseudomonadota</taxon>
        <taxon>Alphaproteobacteria</taxon>
        <taxon>Sphingomonadales</taxon>
        <taxon>Sphingomonadaceae</taxon>
        <taxon>Sphingomonas</taxon>
    </lineage>
</organism>
<accession>A0ABZ2FZC2</accession>
<dbReference type="Gene3D" id="1.20.120.160">
    <property type="entry name" value="HPT domain"/>
    <property type="match status" value="1"/>
</dbReference>
<feature type="region of interest" description="Disordered" evidence="3">
    <location>
        <begin position="131"/>
        <end position="152"/>
    </location>
</feature>
<dbReference type="SUPFAM" id="SSF47226">
    <property type="entry name" value="Histidine-containing phosphotransfer domain, HPT domain"/>
    <property type="match status" value="1"/>
</dbReference>
<evidence type="ECO:0000256" key="2">
    <source>
        <dbReference type="PROSITE-ProRule" id="PRU00110"/>
    </source>
</evidence>
<dbReference type="RefSeq" id="WP_338502801.1">
    <property type="nucleotide sequence ID" value="NZ_CP145607.1"/>
</dbReference>
<feature type="domain" description="HPt" evidence="4">
    <location>
        <begin position="28"/>
        <end position="127"/>
    </location>
</feature>
<dbReference type="InterPro" id="IPR008207">
    <property type="entry name" value="Sig_transdc_His_kin_Hpt_dom"/>
</dbReference>
<name>A0ABZ2FZC2_9SPHN</name>
<dbReference type="CDD" id="cd00088">
    <property type="entry name" value="HPT"/>
    <property type="match status" value="1"/>
</dbReference>
<keyword evidence="2" id="KW-0597">Phosphoprotein</keyword>
<dbReference type="Pfam" id="PF01627">
    <property type="entry name" value="Hpt"/>
    <property type="match status" value="1"/>
</dbReference>
<sequence>MQNEESFLPEGSADVVDWAHFEKSRGELGPGFIRILSYFREDGVKSVAAIEQAMREENTVALVMPAHTIKGEARQFGAEPLAKVAELIESTARLCIETRRFPDELVADVVKLRRLFDQTIELFDQATNPRISRGGTGGGFGRKANNQSFGRI</sequence>
<evidence type="ECO:0000259" key="4">
    <source>
        <dbReference type="PROSITE" id="PS50894"/>
    </source>
</evidence>
<dbReference type="InterPro" id="IPR036641">
    <property type="entry name" value="HPT_dom_sf"/>
</dbReference>
<keyword evidence="6" id="KW-1185">Reference proteome</keyword>
<feature type="modified residue" description="Phosphohistidine" evidence="2">
    <location>
        <position position="67"/>
    </location>
</feature>
<reference evidence="5 6" key="1">
    <citation type="submission" date="2024-02" db="EMBL/GenBank/DDBJ databases">
        <title>Full genome sequence of Sphingomonas kaistensis.</title>
        <authorList>
            <person name="Poletto B.L."/>
            <person name="Silva G."/>
            <person name="Galante D."/>
            <person name="Campos K.R."/>
            <person name="Santos M.B.N."/>
            <person name="Sacchi C.T."/>
        </authorList>
    </citation>
    <scope>NUCLEOTIDE SEQUENCE [LARGE SCALE GENOMIC DNA]</scope>
    <source>
        <strain evidence="5 6">MA4R</strain>
    </source>
</reference>
<evidence type="ECO:0000313" key="5">
    <source>
        <dbReference type="EMBL" id="WWM70181.1"/>
    </source>
</evidence>
<gene>
    <name evidence="5" type="ORF">V6R86_05675</name>
</gene>
<proteinExistence type="predicted"/>
<evidence type="ECO:0000256" key="1">
    <source>
        <dbReference type="ARBA" id="ARBA00023012"/>
    </source>
</evidence>
<dbReference type="EMBL" id="CP145607">
    <property type="protein sequence ID" value="WWM70181.1"/>
    <property type="molecule type" value="Genomic_DNA"/>
</dbReference>
<protein>
    <submittedName>
        <fullName evidence="5">Hpt domain-containing protein</fullName>
    </submittedName>
</protein>
<evidence type="ECO:0000256" key="3">
    <source>
        <dbReference type="SAM" id="MobiDB-lite"/>
    </source>
</evidence>